<gene>
    <name evidence="1" type="ORF">C4886_10650</name>
</gene>
<protein>
    <recommendedName>
        <fullName evidence="3">Plasmid segregation centromere-binding protein ParR</fullName>
    </recommendedName>
</protein>
<comment type="caution">
    <text evidence="1">The sequence shown here is derived from an EMBL/GenBank/DDBJ whole genome shotgun (WGS) entry which is preliminary data.</text>
</comment>
<organism evidence="1 2">
    <name type="scientific">Blautia obeum</name>
    <dbReference type="NCBI Taxonomy" id="40520"/>
    <lineage>
        <taxon>Bacteria</taxon>
        <taxon>Bacillati</taxon>
        <taxon>Bacillota</taxon>
        <taxon>Clostridia</taxon>
        <taxon>Lachnospirales</taxon>
        <taxon>Lachnospiraceae</taxon>
        <taxon>Blautia</taxon>
    </lineage>
</organism>
<sequence>MSRPVFSFRPNLKNPEHEKAWQLLMEIPAGQRNQYLVDVILEQEERETLKRLIQEAVREELKSGDVERMSAQEKEEIPGQMLDFLFQMEQE</sequence>
<accession>A0A367G0E0</accession>
<proteinExistence type="predicted"/>
<evidence type="ECO:0000313" key="2">
    <source>
        <dbReference type="Proteomes" id="UP000253208"/>
    </source>
</evidence>
<evidence type="ECO:0008006" key="3">
    <source>
        <dbReference type="Google" id="ProtNLM"/>
    </source>
</evidence>
<evidence type="ECO:0000313" key="1">
    <source>
        <dbReference type="EMBL" id="RCH43389.1"/>
    </source>
</evidence>
<dbReference type="EMBL" id="PSQG01000014">
    <property type="protein sequence ID" value="RCH43389.1"/>
    <property type="molecule type" value="Genomic_DNA"/>
</dbReference>
<reference evidence="1 2" key="1">
    <citation type="submission" date="2018-02" db="EMBL/GenBank/DDBJ databases">
        <title>Complete genome sequencing of Faecalibacterium prausnitzii strains isolated from the human gut.</title>
        <authorList>
            <person name="Fitzgerald B.C."/>
            <person name="Shkoporov A.N."/>
            <person name="Ross P.R."/>
            <person name="Hill C."/>
        </authorList>
    </citation>
    <scope>NUCLEOTIDE SEQUENCE [LARGE SCALE GENOMIC DNA]</scope>
    <source>
        <strain evidence="1 2">APC942/31-1</strain>
    </source>
</reference>
<dbReference type="RefSeq" id="WP_114002304.1">
    <property type="nucleotide sequence ID" value="NZ_PSQG01000014.1"/>
</dbReference>
<dbReference type="AlphaFoldDB" id="A0A367G0E0"/>
<dbReference type="Proteomes" id="UP000253208">
    <property type="component" value="Unassembled WGS sequence"/>
</dbReference>
<name>A0A367G0E0_9FIRM</name>